<keyword evidence="5" id="KW-0812">Transmembrane</keyword>
<dbReference type="InterPro" id="IPR036116">
    <property type="entry name" value="FN3_sf"/>
</dbReference>
<feature type="chain" id="PRO_5040470138" description="Fibronectin type-III domain-containing protein" evidence="6">
    <location>
        <begin position="23"/>
        <end position="790"/>
    </location>
</feature>
<gene>
    <name evidence="8" type="ORF">M0811_07997</name>
</gene>
<keyword evidence="1 6" id="KW-0732">Signal</keyword>
<dbReference type="Pfam" id="PF14312">
    <property type="entry name" value="FG-GAP_2"/>
    <property type="match status" value="7"/>
</dbReference>
<sequence>MNLKRKLFIFFILLIFFNEVITTKDKVIKKEIKEETKFDYEKTNRKSKKNFEKEKEEEELRWNEIEQILSNDGYQGDRFSYSISISENRKYLVVGAPFASVNGTVDQGKVYVFENNGTNWIQTEILIAIDGNHDEYFGSSLSISRDGTFIVVGSPSASVSGYPSEGKAYVFEHNGTNWVQTQMLFSNDSESYEYFGSSISISQNQTYLFIGAPFATVNGNTSQGKVYVFENNGTNWVQSQVLIAINGSFYYEFGSTISISENENYLVIGAPFASVNGSSSQGRVYIFTINGTDWVQSQALIASDGGSYYHFGSSISISENENDLFIGAPGATVNGNDSQGKFYVFKNNGTDWVESQALIASDGNAYNHFGSSISVSQNDTFLVIGAPGANVRANTSQGKAYVFENNGTNWVQTQILIASDGNPTDRFGFSVCALLNDIFVGATFSSTESNSGQGEIYVFAKFPAPSQVNLLNCSSLFSSFNCYWNQIVNDSSEIEYQIIYNSSWEVIQSPNLNQDTYYQVFNSSIYPTITGNADYSIEIKACNTSKTPKVCGKNSNAWNLQTRIDSVTDFHLKALSGESIEVSWNYPNVQIIDSVPKLDHYMISYEKQNSYQSTNISVLNSSTSYQITNLDSESLYSISIWVAGLRDVLGKIKEKSNQDQIQPYLENIGTPDYYNFTYQATTQNDFNTINTNMLSQEFIAKFSNQEYQINVSACDSLLQCGTISSVRITTLNSNQNSQSSSKSTKIAIGVVFSIIGVVLIVLGIILIQRKKKSKNTDYSQLELETRDDRD</sequence>
<evidence type="ECO:0000256" key="4">
    <source>
        <dbReference type="PROSITE-ProRule" id="PRU00803"/>
    </source>
</evidence>
<dbReference type="InterPro" id="IPR003961">
    <property type="entry name" value="FN3_dom"/>
</dbReference>
<evidence type="ECO:0000256" key="2">
    <source>
        <dbReference type="ARBA" id="ARBA00022737"/>
    </source>
</evidence>
<dbReference type="Gene3D" id="2.130.10.130">
    <property type="entry name" value="Integrin alpha, N-terminal"/>
    <property type="match status" value="4"/>
</dbReference>
<evidence type="ECO:0000256" key="5">
    <source>
        <dbReference type="SAM" id="Phobius"/>
    </source>
</evidence>
<dbReference type="Pfam" id="PF00041">
    <property type="entry name" value="fn3"/>
    <property type="match status" value="1"/>
</dbReference>
<keyword evidence="3" id="KW-0325">Glycoprotein</keyword>
<evidence type="ECO:0000256" key="1">
    <source>
        <dbReference type="ARBA" id="ARBA00022729"/>
    </source>
</evidence>
<reference evidence="8" key="1">
    <citation type="submission" date="2022-10" db="EMBL/GenBank/DDBJ databases">
        <title>Novel sulphate-reducing endosymbionts in the free-living metamonad Anaeramoeba.</title>
        <authorList>
            <person name="Jerlstrom-Hultqvist J."/>
            <person name="Cepicka I."/>
            <person name="Gallot-Lavallee L."/>
            <person name="Salas-Leiva D."/>
            <person name="Curtis B.A."/>
            <person name="Zahonova K."/>
            <person name="Pipaliya S."/>
            <person name="Dacks J."/>
            <person name="Roger A.J."/>
        </authorList>
    </citation>
    <scope>NUCLEOTIDE SEQUENCE</scope>
    <source>
        <strain evidence="8">BMAN</strain>
    </source>
</reference>
<dbReference type="EMBL" id="JAPDFW010000069">
    <property type="protein sequence ID" value="KAJ5074642.1"/>
    <property type="molecule type" value="Genomic_DNA"/>
</dbReference>
<organism evidence="8 9">
    <name type="scientific">Anaeramoeba ignava</name>
    <name type="common">Anaerobic marine amoeba</name>
    <dbReference type="NCBI Taxonomy" id="1746090"/>
    <lineage>
        <taxon>Eukaryota</taxon>
        <taxon>Metamonada</taxon>
        <taxon>Anaeramoebidae</taxon>
        <taxon>Anaeramoeba</taxon>
    </lineage>
</organism>
<dbReference type="InterPro" id="IPR013519">
    <property type="entry name" value="Int_alpha_beta-p"/>
</dbReference>
<dbReference type="PANTHER" id="PTHR36220">
    <property type="entry name" value="UNNAMED PRODUCT"/>
    <property type="match status" value="1"/>
</dbReference>
<dbReference type="SMART" id="SM00191">
    <property type="entry name" value="Int_alpha"/>
    <property type="match status" value="7"/>
</dbReference>
<feature type="domain" description="Fibronectin type-III" evidence="7">
    <location>
        <begin position="566"/>
        <end position="664"/>
    </location>
</feature>
<dbReference type="InterPro" id="IPR013783">
    <property type="entry name" value="Ig-like_fold"/>
</dbReference>
<keyword evidence="5" id="KW-1133">Transmembrane helix</keyword>
<dbReference type="CDD" id="cd00063">
    <property type="entry name" value="FN3"/>
    <property type="match status" value="1"/>
</dbReference>
<evidence type="ECO:0000256" key="6">
    <source>
        <dbReference type="SAM" id="SignalP"/>
    </source>
</evidence>
<evidence type="ECO:0000259" key="7">
    <source>
        <dbReference type="PROSITE" id="PS50853"/>
    </source>
</evidence>
<dbReference type="AlphaFoldDB" id="A0A9Q0LKL5"/>
<feature type="repeat" description="FG-GAP" evidence="4">
    <location>
        <begin position="355"/>
        <end position="412"/>
    </location>
</feature>
<dbReference type="Gene3D" id="2.60.40.10">
    <property type="entry name" value="Immunoglobulins"/>
    <property type="match status" value="1"/>
</dbReference>
<dbReference type="SUPFAM" id="SSF49265">
    <property type="entry name" value="Fibronectin type III"/>
    <property type="match status" value="1"/>
</dbReference>
<dbReference type="PROSITE" id="PS51470">
    <property type="entry name" value="FG_GAP"/>
    <property type="match status" value="3"/>
</dbReference>
<dbReference type="PROSITE" id="PS50853">
    <property type="entry name" value="FN3"/>
    <property type="match status" value="1"/>
</dbReference>
<dbReference type="OrthoDB" id="5317514at2759"/>
<comment type="caution">
    <text evidence="8">The sequence shown here is derived from an EMBL/GenBank/DDBJ whole genome shotgun (WGS) entry which is preliminary data.</text>
</comment>
<dbReference type="InterPro" id="IPR028994">
    <property type="entry name" value="Integrin_alpha_N"/>
</dbReference>
<dbReference type="Proteomes" id="UP001149090">
    <property type="component" value="Unassembled WGS sequence"/>
</dbReference>
<name>A0A9Q0LKL5_ANAIG</name>
<evidence type="ECO:0000313" key="9">
    <source>
        <dbReference type="Proteomes" id="UP001149090"/>
    </source>
</evidence>
<proteinExistence type="predicted"/>
<keyword evidence="9" id="KW-1185">Reference proteome</keyword>
<protein>
    <recommendedName>
        <fullName evidence="7">Fibronectin type-III domain-containing protein</fullName>
    </recommendedName>
</protein>
<dbReference type="InterPro" id="IPR013517">
    <property type="entry name" value="FG-GAP"/>
</dbReference>
<feature type="transmembrane region" description="Helical" evidence="5">
    <location>
        <begin position="746"/>
        <end position="767"/>
    </location>
</feature>
<dbReference type="SUPFAM" id="SSF69318">
    <property type="entry name" value="Integrin alpha N-terminal domain"/>
    <property type="match status" value="1"/>
</dbReference>
<feature type="repeat" description="FG-GAP" evidence="4">
    <location>
        <begin position="297"/>
        <end position="354"/>
    </location>
</feature>
<evidence type="ECO:0000313" key="8">
    <source>
        <dbReference type="EMBL" id="KAJ5074642.1"/>
    </source>
</evidence>
<keyword evidence="5" id="KW-0472">Membrane</keyword>
<feature type="signal peptide" evidence="6">
    <location>
        <begin position="1"/>
        <end position="22"/>
    </location>
</feature>
<feature type="repeat" description="FG-GAP" evidence="4">
    <location>
        <begin position="182"/>
        <end position="238"/>
    </location>
</feature>
<evidence type="ECO:0000256" key="3">
    <source>
        <dbReference type="ARBA" id="ARBA00023180"/>
    </source>
</evidence>
<dbReference type="PANTHER" id="PTHR36220:SF1">
    <property type="entry name" value="GAMMA TUBULIN COMPLEX COMPONENT C-TERMINAL DOMAIN-CONTAINING PROTEIN"/>
    <property type="match status" value="1"/>
</dbReference>
<accession>A0A9Q0LKL5</accession>
<keyword evidence="2" id="KW-0677">Repeat</keyword>